<keyword evidence="2" id="KW-0472">Membrane</keyword>
<reference evidence="3" key="1">
    <citation type="submission" date="2023-06" db="EMBL/GenBank/DDBJ databases">
        <authorList>
            <person name="Jiang Y."/>
            <person name="Liu Q."/>
        </authorList>
    </citation>
    <scope>NUCLEOTIDE SEQUENCE</scope>
    <source>
        <strain evidence="3">CGMCC 1.12090</strain>
    </source>
</reference>
<feature type="transmembrane region" description="Helical" evidence="2">
    <location>
        <begin position="595"/>
        <end position="617"/>
    </location>
</feature>
<name>A0ABT8SB54_9BURK</name>
<feature type="transmembrane region" description="Helical" evidence="2">
    <location>
        <begin position="713"/>
        <end position="734"/>
    </location>
</feature>
<evidence type="ECO:0000313" key="3">
    <source>
        <dbReference type="EMBL" id="MDO1535668.1"/>
    </source>
</evidence>
<proteinExistence type="predicted"/>
<feature type="transmembrane region" description="Helical" evidence="2">
    <location>
        <begin position="30"/>
        <end position="52"/>
    </location>
</feature>
<feature type="transmembrane region" description="Helical" evidence="2">
    <location>
        <begin position="99"/>
        <end position="123"/>
    </location>
</feature>
<keyword evidence="2" id="KW-1133">Transmembrane helix</keyword>
<dbReference type="EMBL" id="JAUKVY010000021">
    <property type="protein sequence ID" value="MDO1535668.1"/>
    <property type="molecule type" value="Genomic_DNA"/>
</dbReference>
<gene>
    <name evidence="3" type="ORF">Q2T77_25620</name>
</gene>
<evidence type="ECO:0000313" key="4">
    <source>
        <dbReference type="Proteomes" id="UP001169027"/>
    </source>
</evidence>
<feature type="region of interest" description="Disordered" evidence="1">
    <location>
        <begin position="1"/>
        <end position="25"/>
    </location>
</feature>
<evidence type="ECO:0000256" key="1">
    <source>
        <dbReference type="SAM" id="MobiDB-lite"/>
    </source>
</evidence>
<keyword evidence="2" id="KW-0812">Transmembrane</keyword>
<dbReference type="RefSeq" id="WP_301813456.1">
    <property type="nucleotide sequence ID" value="NZ_JAUJZH010000021.1"/>
</dbReference>
<feature type="compositionally biased region" description="Polar residues" evidence="1">
    <location>
        <begin position="1"/>
        <end position="12"/>
    </location>
</feature>
<dbReference type="Proteomes" id="UP001169027">
    <property type="component" value="Unassembled WGS sequence"/>
</dbReference>
<feature type="compositionally biased region" description="Low complexity" evidence="1">
    <location>
        <begin position="13"/>
        <end position="22"/>
    </location>
</feature>
<dbReference type="NCBIfam" id="TIGR04346">
    <property type="entry name" value="DotA_TraY"/>
    <property type="match status" value="1"/>
</dbReference>
<organism evidence="3 4">
    <name type="scientific">Variovorax ginsengisoli</name>
    <dbReference type="NCBI Taxonomy" id="363844"/>
    <lineage>
        <taxon>Bacteria</taxon>
        <taxon>Pseudomonadati</taxon>
        <taxon>Pseudomonadota</taxon>
        <taxon>Betaproteobacteria</taxon>
        <taxon>Burkholderiales</taxon>
        <taxon>Comamonadaceae</taxon>
        <taxon>Variovorax</taxon>
    </lineage>
</organism>
<accession>A0ABT8SB54</accession>
<evidence type="ECO:0000256" key="2">
    <source>
        <dbReference type="SAM" id="Phobius"/>
    </source>
</evidence>
<sequence length="819" mass="85391">MRSAHATSTLSTGSAPGAPRSASRSRARSVLHTVGGLFAALTSMLMAGVAAAQSTGTGQLTQPYIDATGTNDMSTQAFTALLGTFFTNPFSAIGTASTLLGSMFLVFNTFILVAGTIWATYGIGVAIVQTAHEGQLMGKKLSQVWLPIRMVTGVASLIPAFGGFSLSQAVLVFATTLGIGAANLGFNAMIDGTNNLTTVVAPSFVTPKAQGAATLEQATFDLFRSQVCMLAQNAYVEAHEREGLNMTAERVSRIDGTSGSMAAVSYGKPGSPTYCGGVGVDATNVTSEGRSADSMGGYRVASVNYDNIARAMQQRASSNFPNYTTQVENLARNWYTSFIASQNGGPAAVLPRLELEGIAANYYAGIKAAAGNPQQQTQALNSSAIESTRKYGWFGAGAWYATLAEVNAAMAQAAQSVNFRAFPMLVNSGGNNTKLNEALNGLVASTEKAQSAPENAQAKGNSSGPQALCALLSSSLADATTAPTGNCSFGQSFAMKLIDLSTSGAGGATASTAGGLRLIDPIIAMKNMGDYLMVAAESGFVIYSYVKRYNPEDEEGDEDKSGGAMSAVKSVAGTVLSKVAKFTPMSGLISAFESLMAVLPTLLGAMFILGAIMSLWLPMVPFVNWWGGLVQYLTIFFEGIAAGPIWAFVHLDANGEGMGQRTETGYLFIINMLFRPFLMLLGFVAAAALMIVMGSFLFWLYPSVMGNVQGNSVTGVASIIGFLIIFWVLMHTLVTTLSNMSVLLPDQALAWAGKAIGATLGRDADQQTRGTFMAFGRFGQQGMGEVAKGAQQMRAANARAMMQGGGASGKRGQGGGEVE</sequence>
<feature type="transmembrane region" description="Helical" evidence="2">
    <location>
        <begin position="144"/>
        <end position="162"/>
    </location>
</feature>
<comment type="caution">
    <text evidence="3">The sequence shown here is derived from an EMBL/GenBank/DDBJ whole genome shotgun (WGS) entry which is preliminary data.</text>
</comment>
<feature type="transmembrane region" description="Helical" evidence="2">
    <location>
        <begin position="677"/>
        <end position="701"/>
    </location>
</feature>
<feature type="transmembrane region" description="Helical" evidence="2">
    <location>
        <begin position="168"/>
        <end position="186"/>
    </location>
</feature>
<keyword evidence="4" id="KW-1185">Reference proteome</keyword>
<feature type="transmembrane region" description="Helical" evidence="2">
    <location>
        <begin position="629"/>
        <end position="651"/>
    </location>
</feature>
<dbReference type="InterPro" id="IPR027628">
    <property type="entry name" value="DotA_TraY"/>
</dbReference>
<protein>
    <submittedName>
        <fullName evidence="3">DotA/TraY family protein</fullName>
    </submittedName>
</protein>